<evidence type="ECO:0000256" key="5">
    <source>
        <dbReference type="ARBA" id="ARBA00022989"/>
    </source>
</evidence>
<dbReference type="PRINTS" id="PR00173">
    <property type="entry name" value="EDTRNSPORT"/>
</dbReference>
<dbReference type="EMBL" id="JSAM01000110">
    <property type="protein sequence ID" value="KIA76665.1"/>
    <property type="molecule type" value="Genomic_DNA"/>
</dbReference>
<feature type="transmembrane region" description="Helical" evidence="7">
    <location>
        <begin position="264"/>
        <end position="287"/>
    </location>
</feature>
<keyword evidence="3" id="KW-1003">Cell membrane</keyword>
<feature type="transmembrane region" description="Helical" evidence="7">
    <location>
        <begin position="240"/>
        <end position="258"/>
    </location>
</feature>
<evidence type="ECO:0000256" key="4">
    <source>
        <dbReference type="ARBA" id="ARBA00022692"/>
    </source>
</evidence>
<dbReference type="GO" id="GO:0015293">
    <property type="term" value="F:symporter activity"/>
    <property type="evidence" value="ECO:0007669"/>
    <property type="project" value="UniProtKB-KW"/>
</dbReference>
<feature type="transmembrane region" description="Helical" evidence="7">
    <location>
        <begin position="39"/>
        <end position="58"/>
    </location>
</feature>
<dbReference type="Gene3D" id="1.10.3860.10">
    <property type="entry name" value="Sodium:dicarboxylate symporter"/>
    <property type="match status" value="1"/>
</dbReference>
<dbReference type="PATRIC" id="fig|83552.4.peg.2213"/>
<dbReference type="InterPro" id="IPR036458">
    <property type="entry name" value="Na:dicarbo_symporter_sf"/>
</dbReference>
<accession>A0A0C1C6A8</accession>
<dbReference type="InterPro" id="IPR001991">
    <property type="entry name" value="Na-dicarboxylate_symporter"/>
</dbReference>
<evidence type="ECO:0000256" key="7">
    <source>
        <dbReference type="SAM" id="Phobius"/>
    </source>
</evidence>
<feature type="transmembrane region" description="Helical" evidence="7">
    <location>
        <begin position="399"/>
        <end position="421"/>
    </location>
</feature>
<organism evidence="8 9">
    <name type="scientific">Parachlamydia acanthamoebae</name>
    <dbReference type="NCBI Taxonomy" id="83552"/>
    <lineage>
        <taxon>Bacteria</taxon>
        <taxon>Pseudomonadati</taxon>
        <taxon>Chlamydiota</taxon>
        <taxon>Chlamydiia</taxon>
        <taxon>Parachlamydiales</taxon>
        <taxon>Parachlamydiaceae</taxon>
        <taxon>Parachlamydia</taxon>
    </lineage>
</organism>
<feature type="transmembrane region" description="Helical" evidence="7">
    <location>
        <begin position="299"/>
        <end position="323"/>
    </location>
</feature>
<reference evidence="8 9" key="1">
    <citation type="journal article" date="2014" name="Mol. Biol. Evol.">
        <title>Massive expansion of Ubiquitination-related gene families within the Chlamydiae.</title>
        <authorList>
            <person name="Domman D."/>
            <person name="Collingro A."/>
            <person name="Lagkouvardos I."/>
            <person name="Gehre L."/>
            <person name="Weinmaier T."/>
            <person name="Rattei T."/>
            <person name="Subtil A."/>
            <person name="Horn M."/>
        </authorList>
    </citation>
    <scope>NUCLEOTIDE SEQUENCE [LARGE SCALE GENOMIC DNA]</scope>
    <source>
        <strain evidence="8 9">OEW1</strain>
    </source>
</reference>
<feature type="transmembrane region" description="Helical" evidence="7">
    <location>
        <begin position="185"/>
        <end position="207"/>
    </location>
</feature>
<protein>
    <recommendedName>
        <fullName evidence="10">Proton/sodium-glutamate symport protein</fullName>
    </recommendedName>
</protein>
<keyword evidence="2" id="KW-0813">Transport</keyword>
<gene>
    <name evidence="8" type="ORF">DB43_HO00040</name>
</gene>
<evidence type="ECO:0000256" key="6">
    <source>
        <dbReference type="ARBA" id="ARBA00023136"/>
    </source>
</evidence>
<evidence type="ECO:0000256" key="3">
    <source>
        <dbReference type="ARBA" id="ARBA00022475"/>
    </source>
</evidence>
<dbReference type="SUPFAM" id="SSF118215">
    <property type="entry name" value="Proton glutamate symport protein"/>
    <property type="match status" value="1"/>
</dbReference>
<feature type="transmembrane region" description="Helical" evidence="7">
    <location>
        <begin position="343"/>
        <end position="364"/>
    </location>
</feature>
<keyword evidence="5 7" id="KW-1133">Transmembrane helix</keyword>
<comment type="subcellular location">
    <subcellularLocation>
        <location evidence="1">Cell membrane</location>
        <topology evidence="1">Multi-pass membrane protein</topology>
    </subcellularLocation>
</comment>
<sequence>MKVCIQLHLTLPLKDFFVYNFYSYKSLHLHLLKLMKNNILFQVFGSIFLAVIAGLMTGPDRAIFGVTYLQLFTLIGQLFLNALTLVVVPLVASSIIIGTARLGSEGSFGKLGVKTFGYFMTTSLLAIVTGWLLMMAFSPGSLQESPAALVSVAEKARLVALEQQTQGNVFSTIEQILFKIVPSNILAVASQGQMLGLIFFSLLFGFFSAKIEPEAASIVQGFWRGIFQIMMKMTQMVMKALPIGVFGLVAKVVASTGLDSVKPVGMFFLVVILGLLIHGLIILPLMLRFIGGVNPFLHFRAIAPALLTAFSTSSTAATLPITIDCVEKRAGVSNRICSFTIPLASSVNLSGSALYVCCAVLFSAQVYGIHLSFVTQLLVVLMTLLTSLGVAGIPSASLISVLMILQTLGLPADAIGMILAVERLLDMSRSVVNVFGNTCCAVLVARSEGEATDLIKHLKTSISA</sequence>
<evidence type="ECO:0008006" key="10">
    <source>
        <dbReference type="Google" id="ProtNLM"/>
    </source>
</evidence>
<comment type="caution">
    <text evidence="8">The sequence shown here is derived from an EMBL/GenBank/DDBJ whole genome shotgun (WGS) entry which is preliminary data.</text>
</comment>
<dbReference type="Proteomes" id="UP000031307">
    <property type="component" value="Unassembled WGS sequence"/>
</dbReference>
<dbReference type="AlphaFoldDB" id="A0A0C1C6A8"/>
<feature type="transmembrane region" description="Helical" evidence="7">
    <location>
        <begin position="115"/>
        <end position="137"/>
    </location>
</feature>
<evidence type="ECO:0000256" key="2">
    <source>
        <dbReference type="ARBA" id="ARBA00022448"/>
    </source>
</evidence>
<feature type="transmembrane region" description="Helical" evidence="7">
    <location>
        <begin position="78"/>
        <end position="103"/>
    </location>
</feature>
<dbReference type="PANTHER" id="PTHR42865">
    <property type="entry name" value="PROTON/GLUTAMATE-ASPARTATE SYMPORTER"/>
    <property type="match status" value="1"/>
</dbReference>
<dbReference type="GO" id="GO:0005886">
    <property type="term" value="C:plasma membrane"/>
    <property type="evidence" value="ECO:0007669"/>
    <property type="project" value="UniProtKB-SubCell"/>
</dbReference>
<name>A0A0C1C6A8_9BACT</name>
<dbReference type="Pfam" id="PF00375">
    <property type="entry name" value="SDF"/>
    <property type="match status" value="1"/>
</dbReference>
<keyword evidence="6 7" id="KW-0472">Membrane</keyword>
<dbReference type="PANTHER" id="PTHR42865:SF7">
    <property type="entry name" value="PROTON_GLUTAMATE-ASPARTATE SYMPORTER"/>
    <property type="match status" value="1"/>
</dbReference>
<feature type="transmembrane region" description="Helical" evidence="7">
    <location>
        <begin position="371"/>
        <end position="393"/>
    </location>
</feature>
<proteinExistence type="predicted"/>
<evidence type="ECO:0000313" key="8">
    <source>
        <dbReference type="EMBL" id="KIA76665.1"/>
    </source>
</evidence>
<evidence type="ECO:0000313" key="9">
    <source>
        <dbReference type="Proteomes" id="UP000031307"/>
    </source>
</evidence>
<keyword evidence="4 7" id="KW-0812">Transmembrane</keyword>
<evidence type="ECO:0000256" key="1">
    <source>
        <dbReference type="ARBA" id="ARBA00004651"/>
    </source>
</evidence>